<dbReference type="InterPro" id="IPR014918">
    <property type="entry name" value="Phage_tail_3"/>
</dbReference>
<dbReference type="Proteomes" id="UP000039660">
    <property type="component" value="Unassembled WGS sequence"/>
</dbReference>
<dbReference type="RefSeq" id="WP_046637748.1">
    <property type="nucleotide sequence ID" value="NZ_CCRK01000015.1"/>
</dbReference>
<evidence type="ECO:0000256" key="1">
    <source>
        <dbReference type="SAM" id="SignalP"/>
    </source>
</evidence>
<keyword evidence="1" id="KW-0732">Signal</keyword>
<accession>A0A0T7H1J3</accession>
<proteinExistence type="predicted"/>
<protein>
    <recommendedName>
        <fullName evidence="4">Secreted protein</fullName>
    </recommendedName>
</protein>
<feature type="chain" id="PRO_5006683805" description="Secreted protein" evidence="1">
    <location>
        <begin position="27"/>
        <end position="158"/>
    </location>
</feature>
<evidence type="ECO:0000313" key="2">
    <source>
        <dbReference type="EMBL" id="CDZ53376.1"/>
    </source>
</evidence>
<evidence type="ECO:0008006" key="4">
    <source>
        <dbReference type="Google" id="ProtNLM"/>
    </source>
</evidence>
<dbReference type="Gene3D" id="4.10.410.40">
    <property type="match status" value="1"/>
</dbReference>
<reference evidence="2 3" key="1">
    <citation type="submission" date="2014-08" db="EMBL/GenBank/DDBJ databases">
        <authorList>
            <person name="Chen Y.-H."/>
        </authorList>
    </citation>
    <scope>NUCLEOTIDE SEQUENCE [LARGE SCALE GENOMIC DNA]</scope>
</reference>
<evidence type="ECO:0000313" key="3">
    <source>
        <dbReference type="Proteomes" id="UP000039660"/>
    </source>
</evidence>
<name>A0A0T7H1J3_NEOGA</name>
<sequence>MGITTTAKTKVSIGTTASFATAVAYAADDWTEITNIMDVGEAGSEAEIVTAKLVDQDYVKKAKGSRDNGTMELVVARDSGDEGYQALVAAEQGSAGFNFKVELNDKPSAGASPKNSVFYFNAIVASRRNSFNDADSIVQTTFSLAISGAIIEVPASAS</sequence>
<dbReference type="Pfam" id="PF08813">
    <property type="entry name" value="Phage_tail_3"/>
    <property type="match status" value="1"/>
</dbReference>
<organism evidence="2 3">
    <name type="scientific">Neorhizobium galegae bv. officinalis</name>
    <dbReference type="NCBI Taxonomy" id="323656"/>
    <lineage>
        <taxon>Bacteria</taxon>
        <taxon>Pseudomonadati</taxon>
        <taxon>Pseudomonadota</taxon>
        <taxon>Alphaproteobacteria</taxon>
        <taxon>Hyphomicrobiales</taxon>
        <taxon>Rhizobiaceae</taxon>
        <taxon>Rhizobium/Agrobacterium group</taxon>
        <taxon>Neorhizobium</taxon>
    </lineage>
</organism>
<gene>
    <name evidence="2" type="ORF">NGAL_HAMBI1189_49690</name>
</gene>
<dbReference type="EMBL" id="CCRK01000015">
    <property type="protein sequence ID" value="CDZ53376.1"/>
    <property type="molecule type" value="Genomic_DNA"/>
</dbReference>
<dbReference type="AlphaFoldDB" id="A0A0T7H1J3"/>
<feature type="signal peptide" evidence="1">
    <location>
        <begin position="1"/>
        <end position="26"/>
    </location>
</feature>